<dbReference type="PROSITE" id="PS51194">
    <property type="entry name" value="HELICASE_CTER"/>
    <property type="match status" value="1"/>
</dbReference>
<evidence type="ECO:0000256" key="15">
    <source>
        <dbReference type="RuleBase" id="RU363016"/>
    </source>
</evidence>
<keyword evidence="8" id="KW-0238">DNA-binding</keyword>
<dbReference type="SUPFAM" id="SSF50249">
    <property type="entry name" value="Nucleic acid-binding proteins"/>
    <property type="match status" value="1"/>
</dbReference>
<dbReference type="Pfam" id="PF00271">
    <property type="entry name" value="Helicase_C"/>
    <property type="match status" value="1"/>
</dbReference>
<feature type="compositionally biased region" description="Low complexity" evidence="16">
    <location>
        <begin position="11"/>
        <end position="24"/>
    </location>
</feature>
<evidence type="ECO:0000313" key="20">
    <source>
        <dbReference type="Proteomes" id="UP001238603"/>
    </source>
</evidence>
<dbReference type="InterPro" id="IPR033454">
    <property type="entry name" value="RecG_wedge"/>
</dbReference>
<evidence type="ECO:0000313" key="19">
    <source>
        <dbReference type="EMBL" id="MDL5030664.1"/>
    </source>
</evidence>
<evidence type="ECO:0000256" key="8">
    <source>
        <dbReference type="ARBA" id="ARBA00023125"/>
    </source>
</evidence>
<dbReference type="InterPro" id="IPR001650">
    <property type="entry name" value="Helicase_C-like"/>
</dbReference>
<dbReference type="Pfam" id="PF00270">
    <property type="entry name" value="DEAD"/>
    <property type="match status" value="1"/>
</dbReference>
<comment type="similarity">
    <text evidence="1 15">Belongs to the helicase family. RecG subfamily.</text>
</comment>
<dbReference type="InterPro" id="IPR004609">
    <property type="entry name" value="ATP-dep_DNA_helicase_RecG"/>
</dbReference>
<evidence type="ECO:0000256" key="4">
    <source>
        <dbReference type="ARBA" id="ARBA00022763"/>
    </source>
</evidence>
<evidence type="ECO:0000259" key="17">
    <source>
        <dbReference type="PROSITE" id="PS51192"/>
    </source>
</evidence>
<evidence type="ECO:0000256" key="11">
    <source>
        <dbReference type="ARBA" id="ARBA00023235"/>
    </source>
</evidence>
<dbReference type="Gene3D" id="3.40.50.300">
    <property type="entry name" value="P-loop containing nucleotide triphosphate hydrolases"/>
    <property type="match status" value="2"/>
</dbReference>
<protein>
    <recommendedName>
        <fullName evidence="2 15">ATP-dependent DNA helicase RecG</fullName>
        <ecNumber evidence="13 15">5.6.2.4</ecNumber>
    </recommendedName>
</protein>
<gene>
    <name evidence="19" type="primary">recG</name>
    <name evidence="19" type="ORF">QRD43_01995</name>
</gene>
<evidence type="ECO:0000256" key="5">
    <source>
        <dbReference type="ARBA" id="ARBA00022801"/>
    </source>
</evidence>
<feature type="domain" description="Helicase C-terminal" evidence="18">
    <location>
        <begin position="520"/>
        <end position="666"/>
    </location>
</feature>
<dbReference type="InterPro" id="IPR045562">
    <property type="entry name" value="RecG_dom3_C"/>
</dbReference>
<evidence type="ECO:0000256" key="16">
    <source>
        <dbReference type="SAM" id="MobiDB-lite"/>
    </source>
</evidence>
<feature type="region of interest" description="Disordered" evidence="16">
    <location>
        <begin position="1"/>
        <end position="35"/>
    </location>
</feature>
<keyword evidence="10 15" id="KW-0234">DNA repair</keyword>
<keyword evidence="9 15" id="KW-0233">DNA recombination</keyword>
<dbReference type="PROSITE" id="PS51192">
    <property type="entry name" value="HELICASE_ATP_BIND_1"/>
    <property type="match status" value="1"/>
</dbReference>
<dbReference type="PANTHER" id="PTHR47964">
    <property type="entry name" value="ATP-DEPENDENT DNA HELICASE HOMOLOG RECG, CHLOROPLASTIC"/>
    <property type="match status" value="1"/>
</dbReference>
<keyword evidence="6 15" id="KW-0347">Helicase</keyword>
<dbReference type="PANTHER" id="PTHR47964:SF1">
    <property type="entry name" value="ATP-DEPENDENT DNA HELICASE HOMOLOG RECG, CHLOROPLASTIC"/>
    <property type="match status" value="1"/>
</dbReference>
<evidence type="ECO:0000256" key="12">
    <source>
        <dbReference type="ARBA" id="ARBA00034617"/>
    </source>
</evidence>
<accession>A0ABT7LCS4</accession>
<keyword evidence="3 15" id="KW-0547">Nucleotide-binding</keyword>
<evidence type="ECO:0000256" key="14">
    <source>
        <dbReference type="ARBA" id="ARBA00048988"/>
    </source>
</evidence>
<evidence type="ECO:0000256" key="13">
    <source>
        <dbReference type="ARBA" id="ARBA00034808"/>
    </source>
</evidence>
<dbReference type="CDD" id="cd17992">
    <property type="entry name" value="DEXHc_RecG"/>
    <property type="match status" value="1"/>
</dbReference>
<dbReference type="EMBL" id="JASVDS010000001">
    <property type="protein sequence ID" value="MDL5030664.1"/>
    <property type="molecule type" value="Genomic_DNA"/>
</dbReference>
<comment type="catalytic activity">
    <reaction evidence="14 15">
        <text>ATP + H2O = ADP + phosphate + H(+)</text>
        <dbReference type="Rhea" id="RHEA:13065"/>
        <dbReference type="ChEBI" id="CHEBI:15377"/>
        <dbReference type="ChEBI" id="CHEBI:15378"/>
        <dbReference type="ChEBI" id="CHEBI:30616"/>
        <dbReference type="ChEBI" id="CHEBI:43474"/>
        <dbReference type="ChEBI" id="CHEBI:456216"/>
        <dbReference type="EC" id="5.6.2.4"/>
    </reaction>
</comment>
<dbReference type="InterPro" id="IPR011545">
    <property type="entry name" value="DEAD/DEAH_box_helicase_dom"/>
</dbReference>
<evidence type="ECO:0000256" key="6">
    <source>
        <dbReference type="ARBA" id="ARBA00022806"/>
    </source>
</evidence>
<dbReference type="InterPro" id="IPR027417">
    <property type="entry name" value="P-loop_NTPase"/>
</dbReference>
<dbReference type="InterPro" id="IPR014001">
    <property type="entry name" value="Helicase_ATP-bd"/>
</dbReference>
<comment type="caution">
    <text evidence="19">The sequence shown here is derived from an EMBL/GenBank/DDBJ whole genome shotgun (WGS) entry which is preliminary data.</text>
</comment>
<dbReference type="EC" id="5.6.2.4" evidence="13 15"/>
<evidence type="ECO:0000256" key="9">
    <source>
        <dbReference type="ARBA" id="ARBA00023172"/>
    </source>
</evidence>
<name>A0ABT7LCS4_9BURK</name>
<keyword evidence="20" id="KW-1185">Reference proteome</keyword>
<evidence type="ECO:0000256" key="10">
    <source>
        <dbReference type="ARBA" id="ARBA00023204"/>
    </source>
</evidence>
<dbReference type="NCBIfam" id="TIGR00643">
    <property type="entry name" value="recG"/>
    <property type="match status" value="1"/>
</dbReference>
<dbReference type="SMART" id="SM00487">
    <property type="entry name" value="DEXDc"/>
    <property type="match status" value="1"/>
</dbReference>
<proteinExistence type="inferred from homology"/>
<dbReference type="SUPFAM" id="SSF52540">
    <property type="entry name" value="P-loop containing nucleoside triphosphate hydrolases"/>
    <property type="match status" value="2"/>
</dbReference>
<dbReference type="InterPro" id="IPR047112">
    <property type="entry name" value="RecG/Mfd"/>
</dbReference>
<organism evidence="19 20">
    <name type="scientific">Roseateles subflavus</name>
    <dbReference type="NCBI Taxonomy" id="3053353"/>
    <lineage>
        <taxon>Bacteria</taxon>
        <taxon>Pseudomonadati</taxon>
        <taxon>Pseudomonadota</taxon>
        <taxon>Betaproteobacteria</taxon>
        <taxon>Burkholderiales</taxon>
        <taxon>Sphaerotilaceae</taxon>
        <taxon>Roseateles</taxon>
    </lineage>
</organism>
<keyword evidence="7 15" id="KW-0067">ATP-binding</keyword>
<evidence type="ECO:0000256" key="2">
    <source>
        <dbReference type="ARBA" id="ARBA00017846"/>
    </source>
</evidence>
<keyword evidence="5 15" id="KW-0378">Hydrolase</keyword>
<dbReference type="SMART" id="SM00490">
    <property type="entry name" value="HELICc"/>
    <property type="match status" value="1"/>
</dbReference>
<evidence type="ECO:0000256" key="7">
    <source>
        <dbReference type="ARBA" id="ARBA00022840"/>
    </source>
</evidence>
<evidence type="ECO:0000256" key="1">
    <source>
        <dbReference type="ARBA" id="ARBA00007504"/>
    </source>
</evidence>
<sequence length="731" mass="79696">MPPMSADPDSSTRPPAAREASSAAGTPGATKSGPKKAMEKLGLRRDIDLALHLPLRYEDETRLTPIAEAGEGETVQCEGVVRESRVELRGRRQLIVRLQDEGSQGAGRARGTELTLRFLHFYPTHQKSLAVGQRVRVRGEIRGGFFGREMVHPTFRAVDEDTPLATALTPVYPAGAGLPQAYLRKAIAAAMKRAPLDEVLPAGTVPKPLPPLREALNYLHHPPPLARLGSLEDHSHPAWQRLKFEELLAQQLSQMKAQRERALLRAPMLPTRPGGLQERLLAALPFALTGAQRRVCEEIAHDLARPQPMHRLLQGDVGSGKTVVAAMSAAICIEAGWQCALMAPTEILAEQHFRKLIGWLEPLGIRVAWLTGSVKGKARQKMLDAVADGSAQLVVGTHAVIEDKVQFKFLGLAIVDEQHRFGVAQRLALRKKLESQTGELPPGYGDHVPHLPPQRSGIEPHMLMMSATPIPRTLAMTYFADLDVSTIDELPPGRSPIVTRVFADGRRDEVIAKIADAVAEGRQVYWVCPLIEESEALDLKNATETHAELSAALPERMIGLLHGRMPPAEKAAVMSLFSAGEMQVLVATTVIEVGVDVPNASLMVIEHAERFGLSQLHQLRGRVGRGSVASVCVLIYTGPLSQTGKERLRAMAETTDGFEIARRDLDIRGPGEFMGSRQSGAELLRFADLQEDAPLLQAARRLAPQLLDAHPAAAAKHVDRWLGSKAEFLKA</sequence>
<dbReference type="GO" id="GO:0016787">
    <property type="term" value="F:hydrolase activity"/>
    <property type="evidence" value="ECO:0007669"/>
    <property type="project" value="UniProtKB-KW"/>
</dbReference>
<dbReference type="RefSeq" id="WP_285980797.1">
    <property type="nucleotide sequence ID" value="NZ_JASVDS010000001.1"/>
</dbReference>
<dbReference type="GO" id="GO:0003678">
    <property type="term" value="F:DNA helicase activity"/>
    <property type="evidence" value="ECO:0007669"/>
    <property type="project" value="UniProtKB-EC"/>
</dbReference>
<feature type="domain" description="Helicase ATP-binding" evidence="17">
    <location>
        <begin position="302"/>
        <end position="487"/>
    </location>
</feature>
<dbReference type="CDD" id="cd04488">
    <property type="entry name" value="RecG_wedge_OBF"/>
    <property type="match status" value="1"/>
</dbReference>
<dbReference type="Proteomes" id="UP001238603">
    <property type="component" value="Unassembled WGS sequence"/>
</dbReference>
<reference evidence="19 20" key="1">
    <citation type="submission" date="2023-06" db="EMBL/GenBank/DDBJ databases">
        <title>Pelomonas sp. APW6 16S ribosomal RNA gene genome sequencing and assembly.</title>
        <authorList>
            <person name="Woo H."/>
        </authorList>
    </citation>
    <scope>NUCLEOTIDE SEQUENCE [LARGE SCALE GENOMIC DNA]</scope>
    <source>
        <strain evidence="19 20">APW6</strain>
    </source>
</reference>
<dbReference type="Pfam" id="PF17191">
    <property type="entry name" value="RecG_wedge"/>
    <property type="match status" value="1"/>
</dbReference>
<evidence type="ECO:0000259" key="18">
    <source>
        <dbReference type="PROSITE" id="PS51194"/>
    </source>
</evidence>
<comment type="catalytic activity">
    <reaction evidence="12 15">
        <text>Couples ATP hydrolysis with the unwinding of duplex DNA by translocating in the 3'-5' direction.</text>
        <dbReference type="EC" id="5.6.2.4"/>
    </reaction>
</comment>
<dbReference type="InterPro" id="IPR012340">
    <property type="entry name" value="NA-bd_OB-fold"/>
</dbReference>
<dbReference type="NCBIfam" id="NF008166">
    <property type="entry name" value="PRK10917.1-4"/>
    <property type="match status" value="1"/>
</dbReference>
<dbReference type="NCBIfam" id="NF008163">
    <property type="entry name" value="PRK10917.1-1"/>
    <property type="match status" value="1"/>
</dbReference>
<dbReference type="Pfam" id="PF19833">
    <property type="entry name" value="RecG_dom3_C"/>
    <property type="match status" value="1"/>
</dbReference>
<evidence type="ECO:0000256" key="3">
    <source>
        <dbReference type="ARBA" id="ARBA00022741"/>
    </source>
</evidence>
<dbReference type="CDD" id="cd18811">
    <property type="entry name" value="SF2_C_RecG"/>
    <property type="match status" value="1"/>
</dbReference>
<keyword evidence="4 15" id="KW-0227">DNA damage</keyword>
<keyword evidence="11" id="KW-0413">Isomerase</keyword>
<comment type="function">
    <text evidence="15">Plays a critical role in recombination and DNA repair. Helps process Holliday junction intermediates to mature products by catalyzing branch migration. Has replication fork regression activity, unwinds stalled or blocked replication forks to make a HJ that can be resolved. Has a DNA unwinding activity characteristic of a DNA helicase with 3'-5' polarity.</text>
</comment>